<accession>A0AA37STE7</accession>
<keyword evidence="2 3" id="KW-0560">Oxidoreductase</keyword>
<dbReference type="SUPFAM" id="SSF55035">
    <property type="entry name" value="NAD-binding domain of HMG-CoA reductase"/>
    <property type="match status" value="1"/>
</dbReference>
<name>A0AA37STE7_9BACT</name>
<sequence length="442" mass="49478">MGSKTISGFSKLNKVGKIKWIAETFFKDPEAVIKELKSYWYANEEKQRVLDGFSENTLSNFPMPFGVAPNFMINGKAFTIPMVIEESSVVAAAASAAKYWMTRGGFKTEVLGTTKIGQLHFKWFGDFSKLTSLTSAFRVYLEKHTDDLVVNMRNRGGGLTNLYFKDFDDQIPGVRQLILEFETCDSMGANFINTVLERSSDILYNFILDQESFLPHEKDYDKIMAILSNYTPECLVRASVSCPVSELGNFGPITGEKLAEKFKDAVDIARIDPYRACTHNKGIYNGIDAVVLATGNDFRAIESCGHTYACRDGQYRSLSFCEIKDGVFNFWMDIPMAVGTVGGLTNLHPIAKRSLEMLGNPGSEELMQIIAATGLAQNFAAVKSLVTTGIQKGHMKMHLMNILNHLNANEQEMNLAIKHFEKNRISFSEVRTYLESKRVNLV</sequence>
<keyword evidence="5" id="KW-1185">Reference proteome</keyword>
<dbReference type="SUPFAM" id="SSF56542">
    <property type="entry name" value="Substrate-binding domain of HMG-CoA reductase"/>
    <property type="match status" value="1"/>
</dbReference>
<dbReference type="NCBIfam" id="TIGR00532">
    <property type="entry name" value="HMG_CoA_R_NAD"/>
    <property type="match status" value="1"/>
</dbReference>
<evidence type="ECO:0000256" key="1">
    <source>
        <dbReference type="ARBA" id="ARBA00007661"/>
    </source>
</evidence>
<dbReference type="EMBL" id="BSOH01000014">
    <property type="protein sequence ID" value="GLR17810.1"/>
    <property type="molecule type" value="Genomic_DNA"/>
</dbReference>
<reference evidence="4" key="1">
    <citation type="journal article" date="2014" name="Int. J. Syst. Evol. Microbiol.">
        <title>Complete genome sequence of Corynebacterium casei LMG S-19264T (=DSM 44701T), isolated from a smear-ripened cheese.</title>
        <authorList>
            <consortium name="US DOE Joint Genome Institute (JGI-PGF)"/>
            <person name="Walter F."/>
            <person name="Albersmeier A."/>
            <person name="Kalinowski J."/>
            <person name="Ruckert C."/>
        </authorList>
    </citation>
    <scope>NUCLEOTIDE SEQUENCE</scope>
    <source>
        <strain evidence="4">NBRC 108769</strain>
    </source>
</reference>
<organism evidence="4 5">
    <name type="scientific">Portibacter lacus</name>
    <dbReference type="NCBI Taxonomy" id="1099794"/>
    <lineage>
        <taxon>Bacteria</taxon>
        <taxon>Pseudomonadati</taxon>
        <taxon>Bacteroidota</taxon>
        <taxon>Saprospiria</taxon>
        <taxon>Saprospirales</taxon>
        <taxon>Haliscomenobacteraceae</taxon>
        <taxon>Portibacter</taxon>
    </lineage>
</organism>
<protein>
    <recommendedName>
        <fullName evidence="3">3-hydroxy-3-methylglutaryl coenzyme A reductase</fullName>
        <shortName evidence="3">HMG-CoA reductase</shortName>
        <ecNumber evidence="3">1.1.1.88</ecNumber>
    </recommendedName>
</protein>
<dbReference type="GO" id="GO:0140643">
    <property type="term" value="F:hydroxymethylglutaryl-CoA reductase (NADH) activity"/>
    <property type="evidence" value="ECO:0007669"/>
    <property type="project" value="UniProtKB-EC"/>
</dbReference>
<comment type="similarity">
    <text evidence="1 3">Belongs to the HMG-CoA reductase family.</text>
</comment>
<dbReference type="InterPro" id="IPR004553">
    <property type="entry name" value="HMG_CoA_Rdtase_bac-typ"/>
</dbReference>
<dbReference type="InterPro" id="IPR009029">
    <property type="entry name" value="HMG_CoA_Rdtase_sub-bd_dom_sf"/>
</dbReference>
<dbReference type="PANTHER" id="PTHR10572">
    <property type="entry name" value="3-HYDROXY-3-METHYLGLUTARYL-COENZYME A REDUCTASE"/>
    <property type="match status" value="1"/>
</dbReference>
<dbReference type="PANTHER" id="PTHR10572:SF24">
    <property type="entry name" value="3-HYDROXY-3-METHYLGLUTARYL-COENZYME A REDUCTASE"/>
    <property type="match status" value="1"/>
</dbReference>
<dbReference type="GO" id="GO:0004420">
    <property type="term" value="F:hydroxymethylglutaryl-CoA reductase (NADPH) activity"/>
    <property type="evidence" value="ECO:0007669"/>
    <property type="project" value="InterPro"/>
</dbReference>
<dbReference type="EC" id="1.1.1.88" evidence="3"/>
<dbReference type="InterPro" id="IPR009023">
    <property type="entry name" value="HMG_CoA_Rdtase_NAD(P)-bd_sf"/>
</dbReference>
<comment type="pathway">
    <text evidence="3">Metabolic intermediate metabolism; (R)-mevalonate degradation; (S)-3-hydroxy-3-methylglutaryl-CoA from (R)-mevalonate: step 1/1.</text>
</comment>
<dbReference type="Gene3D" id="3.90.770.10">
    <property type="entry name" value="3-hydroxy-3-methylglutaryl-coenzyme A Reductase, Chain A, domain 2"/>
    <property type="match status" value="2"/>
</dbReference>
<dbReference type="Proteomes" id="UP001156666">
    <property type="component" value="Unassembled WGS sequence"/>
</dbReference>
<dbReference type="RefSeq" id="WP_235291492.1">
    <property type="nucleotide sequence ID" value="NZ_BSOH01000014.1"/>
</dbReference>
<evidence type="ECO:0000256" key="2">
    <source>
        <dbReference type="ARBA" id="ARBA00023002"/>
    </source>
</evidence>
<dbReference type="AlphaFoldDB" id="A0AA37STE7"/>
<dbReference type="PROSITE" id="PS50065">
    <property type="entry name" value="HMG_COA_REDUCTASE_4"/>
    <property type="match status" value="1"/>
</dbReference>
<dbReference type="InterPro" id="IPR023074">
    <property type="entry name" value="HMG_CoA_Rdtase_cat_sf"/>
</dbReference>
<evidence type="ECO:0000313" key="4">
    <source>
        <dbReference type="EMBL" id="GLR17810.1"/>
    </source>
</evidence>
<dbReference type="CDD" id="cd00644">
    <property type="entry name" value="HMG-CoA_reductase_classII"/>
    <property type="match status" value="1"/>
</dbReference>
<dbReference type="Gene3D" id="1.10.8.660">
    <property type="match status" value="1"/>
</dbReference>
<proteinExistence type="inferred from homology"/>
<reference evidence="4" key="2">
    <citation type="submission" date="2023-01" db="EMBL/GenBank/DDBJ databases">
        <title>Draft genome sequence of Portibacter lacus strain NBRC 108769.</title>
        <authorList>
            <person name="Sun Q."/>
            <person name="Mori K."/>
        </authorList>
    </citation>
    <scope>NUCLEOTIDE SEQUENCE</scope>
    <source>
        <strain evidence="4">NBRC 108769</strain>
    </source>
</reference>
<gene>
    <name evidence="4" type="primary">mvaA</name>
    <name evidence="4" type="ORF">GCM10007940_24250</name>
</gene>
<dbReference type="Pfam" id="PF00368">
    <property type="entry name" value="HMG-CoA_red"/>
    <property type="match status" value="1"/>
</dbReference>
<keyword evidence="3" id="KW-0520">NAD</keyword>
<dbReference type="InterPro" id="IPR002202">
    <property type="entry name" value="HMG_CoA_Rdtase"/>
</dbReference>
<dbReference type="GO" id="GO:0015936">
    <property type="term" value="P:coenzyme A metabolic process"/>
    <property type="evidence" value="ECO:0007669"/>
    <property type="project" value="InterPro"/>
</dbReference>
<evidence type="ECO:0000256" key="3">
    <source>
        <dbReference type="RuleBase" id="RU361219"/>
    </source>
</evidence>
<comment type="catalytic activity">
    <reaction evidence="3">
        <text>(R)-mevalonate + 2 NAD(+) + CoA = (3S)-3-hydroxy-3-methylglutaryl-CoA + 2 NADH + 2 H(+)</text>
        <dbReference type="Rhea" id="RHEA:14833"/>
        <dbReference type="ChEBI" id="CHEBI:15378"/>
        <dbReference type="ChEBI" id="CHEBI:36464"/>
        <dbReference type="ChEBI" id="CHEBI:43074"/>
        <dbReference type="ChEBI" id="CHEBI:57287"/>
        <dbReference type="ChEBI" id="CHEBI:57540"/>
        <dbReference type="ChEBI" id="CHEBI:57945"/>
        <dbReference type="EC" id="1.1.1.88"/>
    </reaction>
</comment>
<evidence type="ECO:0000313" key="5">
    <source>
        <dbReference type="Proteomes" id="UP001156666"/>
    </source>
</evidence>
<comment type="caution">
    <text evidence="4">The sequence shown here is derived from an EMBL/GenBank/DDBJ whole genome shotgun (WGS) entry which is preliminary data.</text>
</comment>